<feature type="compositionally biased region" description="Basic and acidic residues" evidence="8">
    <location>
        <begin position="274"/>
        <end position="288"/>
    </location>
</feature>
<dbReference type="GO" id="GO:0016020">
    <property type="term" value="C:membrane"/>
    <property type="evidence" value="ECO:0007669"/>
    <property type="project" value="UniProtKB-SubCell"/>
</dbReference>
<comment type="subcellular location">
    <subcellularLocation>
        <location evidence="1">Membrane</location>
        <topology evidence="1">Multi-pass membrane protein</topology>
    </subcellularLocation>
</comment>
<feature type="region of interest" description="Disordered" evidence="8">
    <location>
        <begin position="212"/>
        <end position="288"/>
    </location>
</feature>
<dbReference type="InterPro" id="IPR039859">
    <property type="entry name" value="PFA4/ZDH16/20/ERF2-like"/>
</dbReference>
<proteinExistence type="inferred from homology"/>
<feature type="transmembrane region" description="Helical" evidence="7">
    <location>
        <begin position="43"/>
        <end position="64"/>
    </location>
</feature>
<keyword evidence="3 7" id="KW-0812">Transmembrane</keyword>
<reference evidence="10" key="1">
    <citation type="submission" date="2021-01" db="EMBL/GenBank/DDBJ databases">
        <authorList>
            <person name="Corre E."/>
            <person name="Pelletier E."/>
            <person name="Niang G."/>
            <person name="Scheremetjew M."/>
            <person name="Finn R."/>
            <person name="Kale V."/>
            <person name="Holt S."/>
            <person name="Cochrane G."/>
            <person name="Meng A."/>
            <person name="Brown T."/>
            <person name="Cohen L."/>
        </authorList>
    </citation>
    <scope>NUCLEOTIDE SEQUENCE</scope>
    <source>
        <strain evidence="10">CCMP1243</strain>
    </source>
</reference>
<dbReference type="PROSITE" id="PS50216">
    <property type="entry name" value="DHHC"/>
    <property type="match status" value="1"/>
</dbReference>
<keyword evidence="6 7" id="KW-0012">Acyltransferase</keyword>
<evidence type="ECO:0000256" key="3">
    <source>
        <dbReference type="ARBA" id="ARBA00022692"/>
    </source>
</evidence>
<gene>
    <name evidence="10" type="ORF">RMAR1173_LOCUS8570</name>
</gene>
<dbReference type="EMBL" id="HBHJ01013138">
    <property type="protein sequence ID" value="CAD9682330.1"/>
    <property type="molecule type" value="Transcribed_RNA"/>
</dbReference>
<dbReference type="PANTHER" id="PTHR22883:SF203">
    <property type="entry name" value="PALMITOYLTRANSFERASE"/>
    <property type="match status" value="1"/>
</dbReference>
<evidence type="ECO:0000256" key="5">
    <source>
        <dbReference type="ARBA" id="ARBA00023136"/>
    </source>
</evidence>
<dbReference type="GO" id="GO:0019706">
    <property type="term" value="F:protein-cysteine S-palmitoyltransferase activity"/>
    <property type="evidence" value="ECO:0007669"/>
    <property type="project" value="UniProtKB-EC"/>
</dbReference>
<keyword evidence="4 7" id="KW-1133">Transmembrane helix</keyword>
<feature type="compositionally biased region" description="Basic and acidic residues" evidence="8">
    <location>
        <begin position="219"/>
        <end position="263"/>
    </location>
</feature>
<evidence type="ECO:0000256" key="2">
    <source>
        <dbReference type="ARBA" id="ARBA00022679"/>
    </source>
</evidence>
<dbReference type="EC" id="2.3.1.225" evidence="7"/>
<dbReference type="InterPro" id="IPR001594">
    <property type="entry name" value="Palmitoyltrfase_DHHC"/>
</dbReference>
<dbReference type="GO" id="GO:0005783">
    <property type="term" value="C:endoplasmic reticulum"/>
    <property type="evidence" value="ECO:0007669"/>
    <property type="project" value="TreeGrafter"/>
</dbReference>
<feature type="domain" description="Palmitoyltransferase DHHC" evidence="9">
    <location>
        <begin position="89"/>
        <end position="196"/>
    </location>
</feature>
<protein>
    <recommendedName>
        <fullName evidence="7">Palmitoyltransferase</fullName>
        <ecNumber evidence="7">2.3.1.225</ecNumber>
    </recommendedName>
</protein>
<comment type="catalytic activity">
    <reaction evidence="7">
        <text>L-cysteinyl-[protein] + hexadecanoyl-CoA = S-hexadecanoyl-L-cysteinyl-[protein] + CoA</text>
        <dbReference type="Rhea" id="RHEA:36683"/>
        <dbReference type="Rhea" id="RHEA-COMP:10131"/>
        <dbReference type="Rhea" id="RHEA-COMP:11032"/>
        <dbReference type="ChEBI" id="CHEBI:29950"/>
        <dbReference type="ChEBI" id="CHEBI:57287"/>
        <dbReference type="ChEBI" id="CHEBI:57379"/>
        <dbReference type="ChEBI" id="CHEBI:74151"/>
        <dbReference type="EC" id="2.3.1.225"/>
    </reaction>
</comment>
<sequence length="288" mass="33298">MRRTRGLESPLSWDQIITIVLHPLLAAYFYMVVSVLLYGTLMFWPVVVVHAACSLVLLASWLLIELVDPSVEGGMPCLCLDEDVRHFRHWCMICRKQVPGFDHHCSWLNTCIGSRNYAFFYTLACFGTVVYLMQTVVSVLVLVLWPSRDRREEFFGSNTAFLVAHIIFICISGFLSSLFVSLWGFHTYLVYKGKGTFLWVSVQHELAFNQPSPSMGGGVEERHRRIHEDVERRRDMERKDWAQRQKSRQAKEKARQSRGEGKAYHQAPSEDAEIELREREIHKVEGSV</sequence>
<evidence type="ECO:0000256" key="1">
    <source>
        <dbReference type="ARBA" id="ARBA00004141"/>
    </source>
</evidence>
<dbReference type="PANTHER" id="PTHR22883">
    <property type="entry name" value="ZINC FINGER DHHC DOMAIN CONTAINING PROTEIN"/>
    <property type="match status" value="1"/>
</dbReference>
<evidence type="ECO:0000256" key="4">
    <source>
        <dbReference type="ARBA" id="ARBA00022989"/>
    </source>
</evidence>
<keyword evidence="2 7" id="KW-0808">Transferase</keyword>
<dbReference type="GO" id="GO:0005794">
    <property type="term" value="C:Golgi apparatus"/>
    <property type="evidence" value="ECO:0007669"/>
    <property type="project" value="TreeGrafter"/>
</dbReference>
<dbReference type="GO" id="GO:0006612">
    <property type="term" value="P:protein targeting to membrane"/>
    <property type="evidence" value="ECO:0007669"/>
    <property type="project" value="TreeGrafter"/>
</dbReference>
<comment type="similarity">
    <text evidence="7">Belongs to the DHHC palmitoyltransferase family.</text>
</comment>
<feature type="transmembrane region" description="Helical" evidence="7">
    <location>
        <begin position="160"/>
        <end position="185"/>
    </location>
</feature>
<feature type="transmembrane region" description="Helical" evidence="7">
    <location>
        <begin position="12"/>
        <end position="37"/>
    </location>
</feature>
<evidence type="ECO:0000259" key="9">
    <source>
        <dbReference type="Pfam" id="PF01529"/>
    </source>
</evidence>
<feature type="transmembrane region" description="Helical" evidence="7">
    <location>
        <begin position="118"/>
        <end position="145"/>
    </location>
</feature>
<evidence type="ECO:0000256" key="8">
    <source>
        <dbReference type="SAM" id="MobiDB-lite"/>
    </source>
</evidence>
<name>A0A7S2RVY8_9STRA</name>
<evidence type="ECO:0000313" key="10">
    <source>
        <dbReference type="EMBL" id="CAD9682330.1"/>
    </source>
</evidence>
<dbReference type="Pfam" id="PF01529">
    <property type="entry name" value="DHHC"/>
    <property type="match status" value="1"/>
</dbReference>
<organism evidence="10">
    <name type="scientific">Rhizochromulina marina</name>
    <dbReference type="NCBI Taxonomy" id="1034831"/>
    <lineage>
        <taxon>Eukaryota</taxon>
        <taxon>Sar</taxon>
        <taxon>Stramenopiles</taxon>
        <taxon>Ochrophyta</taxon>
        <taxon>Dictyochophyceae</taxon>
        <taxon>Rhizochromulinales</taxon>
        <taxon>Rhizochromulina</taxon>
    </lineage>
</organism>
<evidence type="ECO:0000256" key="6">
    <source>
        <dbReference type="ARBA" id="ARBA00023315"/>
    </source>
</evidence>
<dbReference type="AlphaFoldDB" id="A0A7S2RVY8"/>
<accession>A0A7S2RVY8</accession>
<keyword evidence="5 7" id="KW-0472">Membrane</keyword>
<evidence type="ECO:0000256" key="7">
    <source>
        <dbReference type="RuleBase" id="RU079119"/>
    </source>
</evidence>
<comment type="domain">
    <text evidence="7">The DHHC domain is required for palmitoyltransferase activity.</text>
</comment>